<dbReference type="STRING" id="1798647.A2855_01230"/>
<sequence>MFKKYSYQREVPLSFANAVLKTKQELSKEGFGVLTEVDVRATLKNKLGLDYQDYFILGVCNPSLAHQALLAQKDIGLFMPCNVIVYEEGGKNFVSAMMPTVALQAVSNSTVKEIAGRAEEKLKKVIDAV</sequence>
<comment type="caution">
    <text evidence="2">The sequence shown here is derived from an EMBL/GenBank/DDBJ whole genome shotgun (WGS) entry which is preliminary data.</text>
</comment>
<accession>A0A1G2CBP7</accession>
<gene>
    <name evidence="2" type="ORF">A2855_01230</name>
</gene>
<dbReference type="SUPFAM" id="SSF103247">
    <property type="entry name" value="TT1751-like"/>
    <property type="match status" value="1"/>
</dbReference>
<dbReference type="PANTHER" id="PTHR38342:SF1">
    <property type="entry name" value="SLR5037 PROTEIN"/>
    <property type="match status" value="1"/>
</dbReference>
<evidence type="ECO:0000313" key="2">
    <source>
        <dbReference type="EMBL" id="OGY98636.1"/>
    </source>
</evidence>
<dbReference type="InterPro" id="IPR035923">
    <property type="entry name" value="TT1751-like_sf"/>
</dbReference>
<organism evidence="2 3">
    <name type="scientific">Candidatus Liptonbacteria bacterium RIFCSPHIGHO2_01_FULL_57_28</name>
    <dbReference type="NCBI Taxonomy" id="1798647"/>
    <lineage>
        <taxon>Bacteria</taxon>
        <taxon>Candidatus Liptoniibacteriota</taxon>
    </lineage>
</organism>
<dbReference type="AlphaFoldDB" id="A0A1G2CBP7"/>
<dbReference type="Pfam" id="PF03625">
    <property type="entry name" value="DUF302"/>
    <property type="match status" value="1"/>
</dbReference>
<dbReference type="Gene3D" id="3.30.310.70">
    <property type="entry name" value="TT1751-like domain"/>
    <property type="match status" value="1"/>
</dbReference>
<evidence type="ECO:0000259" key="1">
    <source>
        <dbReference type="Pfam" id="PF03625"/>
    </source>
</evidence>
<reference evidence="2 3" key="1">
    <citation type="journal article" date="2016" name="Nat. Commun.">
        <title>Thousands of microbial genomes shed light on interconnected biogeochemical processes in an aquifer system.</title>
        <authorList>
            <person name="Anantharaman K."/>
            <person name="Brown C.T."/>
            <person name="Hug L.A."/>
            <person name="Sharon I."/>
            <person name="Castelle C.J."/>
            <person name="Probst A.J."/>
            <person name="Thomas B.C."/>
            <person name="Singh A."/>
            <person name="Wilkins M.J."/>
            <person name="Karaoz U."/>
            <person name="Brodie E.L."/>
            <person name="Williams K.H."/>
            <person name="Hubbard S.S."/>
            <person name="Banfield J.F."/>
        </authorList>
    </citation>
    <scope>NUCLEOTIDE SEQUENCE [LARGE SCALE GENOMIC DNA]</scope>
</reference>
<name>A0A1G2CBP7_9BACT</name>
<feature type="domain" description="DUF302" evidence="1">
    <location>
        <begin position="37"/>
        <end position="99"/>
    </location>
</feature>
<dbReference type="Proteomes" id="UP000179059">
    <property type="component" value="Unassembled WGS sequence"/>
</dbReference>
<dbReference type="PIRSF" id="PIRSF021774">
    <property type="entry name" value="UCP021774"/>
    <property type="match status" value="1"/>
</dbReference>
<keyword evidence="2" id="KW-0067">ATP-binding</keyword>
<evidence type="ECO:0000313" key="3">
    <source>
        <dbReference type="Proteomes" id="UP000179059"/>
    </source>
</evidence>
<protein>
    <submittedName>
        <fullName evidence="2">ABC transporter ATP-binding protein</fullName>
    </submittedName>
</protein>
<dbReference type="InterPro" id="IPR005180">
    <property type="entry name" value="DUF302"/>
</dbReference>
<dbReference type="CDD" id="cd14797">
    <property type="entry name" value="DUF302"/>
    <property type="match status" value="1"/>
</dbReference>
<keyword evidence="2" id="KW-0547">Nucleotide-binding</keyword>
<proteinExistence type="predicted"/>
<dbReference type="InterPro" id="IPR016796">
    <property type="entry name" value="UCP021774"/>
</dbReference>
<dbReference type="GO" id="GO:0005524">
    <property type="term" value="F:ATP binding"/>
    <property type="evidence" value="ECO:0007669"/>
    <property type="project" value="UniProtKB-KW"/>
</dbReference>
<dbReference type="PANTHER" id="PTHR38342">
    <property type="entry name" value="SLR5037 PROTEIN"/>
    <property type="match status" value="1"/>
</dbReference>
<dbReference type="EMBL" id="MHKX01000004">
    <property type="protein sequence ID" value="OGY98636.1"/>
    <property type="molecule type" value="Genomic_DNA"/>
</dbReference>